<feature type="compositionally biased region" description="Basic residues" evidence="1">
    <location>
        <begin position="71"/>
        <end position="81"/>
    </location>
</feature>
<evidence type="ECO:0000256" key="1">
    <source>
        <dbReference type="SAM" id="MobiDB-lite"/>
    </source>
</evidence>
<evidence type="ECO:0000313" key="2">
    <source>
        <dbReference type="EMBL" id="SVA91330.1"/>
    </source>
</evidence>
<sequence>VNTFLAKFDVEASKSVEDYEIQIANRETKILYNATWIDSFVDGRNGNFKPTGAIDRMVKRIGETDKGKKDGRGRKKSNKNI</sequence>
<gene>
    <name evidence="2" type="ORF">METZ01_LOCUS144184</name>
</gene>
<feature type="compositionally biased region" description="Basic and acidic residues" evidence="1">
    <location>
        <begin position="60"/>
        <end position="70"/>
    </location>
</feature>
<feature type="region of interest" description="Disordered" evidence="1">
    <location>
        <begin position="60"/>
        <end position="81"/>
    </location>
</feature>
<protein>
    <submittedName>
        <fullName evidence="2">Uncharacterized protein</fullName>
    </submittedName>
</protein>
<dbReference type="EMBL" id="UINC01022201">
    <property type="protein sequence ID" value="SVA91330.1"/>
    <property type="molecule type" value="Genomic_DNA"/>
</dbReference>
<reference evidence="2" key="1">
    <citation type="submission" date="2018-05" db="EMBL/GenBank/DDBJ databases">
        <authorList>
            <person name="Lanie J.A."/>
            <person name="Ng W.-L."/>
            <person name="Kazmierczak K.M."/>
            <person name="Andrzejewski T.M."/>
            <person name="Davidsen T.M."/>
            <person name="Wayne K.J."/>
            <person name="Tettelin H."/>
            <person name="Glass J.I."/>
            <person name="Rusch D."/>
            <person name="Podicherti R."/>
            <person name="Tsui H.-C.T."/>
            <person name="Winkler M.E."/>
        </authorList>
    </citation>
    <scope>NUCLEOTIDE SEQUENCE</scope>
</reference>
<accession>A0A381ZQ12</accession>
<proteinExistence type="predicted"/>
<organism evidence="2">
    <name type="scientific">marine metagenome</name>
    <dbReference type="NCBI Taxonomy" id="408172"/>
    <lineage>
        <taxon>unclassified sequences</taxon>
        <taxon>metagenomes</taxon>
        <taxon>ecological metagenomes</taxon>
    </lineage>
</organism>
<feature type="non-terminal residue" evidence="2">
    <location>
        <position position="1"/>
    </location>
</feature>
<name>A0A381ZQ12_9ZZZZ</name>
<dbReference type="AlphaFoldDB" id="A0A381ZQ12"/>